<protein>
    <submittedName>
        <fullName evidence="2">Uncharacterized protein</fullName>
    </submittedName>
</protein>
<dbReference type="AlphaFoldDB" id="A0A4D9DJQ2"/>
<feature type="region of interest" description="Disordered" evidence="1">
    <location>
        <begin position="299"/>
        <end position="318"/>
    </location>
</feature>
<accession>A0A4D9DJQ2</accession>
<reference evidence="2 3" key="1">
    <citation type="submission" date="2019-04" db="EMBL/GenBank/DDBJ databases">
        <title>Draft genome of the big-headed turtle Platysternon megacephalum.</title>
        <authorList>
            <person name="Gong S."/>
        </authorList>
    </citation>
    <scope>NUCLEOTIDE SEQUENCE [LARGE SCALE GENOMIC DNA]</scope>
    <source>
        <strain evidence="2">DO16091913</strain>
        <tissue evidence="2">Muscle</tissue>
    </source>
</reference>
<evidence type="ECO:0000313" key="3">
    <source>
        <dbReference type="Proteomes" id="UP000297703"/>
    </source>
</evidence>
<feature type="compositionally biased region" description="Polar residues" evidence="1">
    <location>
        <begin position="143"/>
        <end position="152"/>
    </location>
</feature>
<proteinExistence type="predicted"/>
<comment type="caution">
    <text evidence="2">The sequence shown here is derived from an EMBL/GenBank/DDBJ whole genome shotgun (WGS) entry which is preliminary data.</text>
</comment>
<feature type="region of interest" description="Disordered" evidence="1">
    <location>
        <begin position="29"/>
        <end position="84"/>
    </location>
</feature>
<gene>
    <name evidence="2" type="ORF">DR999_PMT21807</name>
</gene>
<organism evidence="2 3">
    <name type="scientific">Platysternon megacephalum</name>
    <name type="common">big-headed turtle</name>
    <dbReference type="NCBI Taxonomy" id="55544"/>
    <lineage>
        <taxon>Eukaryota</taxon>
        <taxon>Metazoa</taxon>
        <taxon>Chordata</taxon>
        <taxon>Craniata</taxon>
        <taxon>Vertebrata</taxon>
        <taxon>Euteleostomi</taxon>
        <taxon>Archelosauria</taxon>
        <taxon>Testudinata</taxon>
        <taxon>Testudines</taxon>
        <taxon>Cryptodira</taxon>
        <taxon>Durocryptodira</taxon>
        <taxon>Testudinoidea</taxon>
        <taxon>Platysternidae</taxon>
        <taxon>Platysternon</taxon>
    </lineage>
</organism>
<feature type="compositionally biased region" description="Pro residues" evidence="1">
    <location>
        <begin position="188"/>
        <end position="203"/>
    </location>
</feature>
<sequence>MVLRNSPQLAPSAAMPDFLPLTGTAPPLLAFPAFTPPPGDPGNMGASDPTQQQALKAPGDKALPAELPGAGGQQGSGRVLPPLLRCSTLPQPRKNFRLVSTAPPWGPQAATTLMVSSIQVFKPSSSPRGIPNHDAPHPAPSDSLGSTPQTHCMAQAADPGGIPETAASAPDPARSASALSSPRSLPSCTPPAEMPISPLPTQSPPVMVEEHTLPRLSVLTPSPYLITHQPLPDTALAPRHRSQQGPASQGSGSGSKGQVAEESSRSRASGTWSLAGTVRAVRLLPSLRARVRLLTLPARGPACSGTETQQTQLPLTGH</sequence>
<name>A0A4D9DJQ2_9SAUR</name>
<keyword evidence="3" id="KW-1185">Reference proteome</keyword>
<dbReference type="Proteomes" id="UP000297703">
    <property type="component" value="Unassembled WGS sequence"/>
</dbReference>
<feature type="compositionally biased region" description="Low complexity" evidence="1">
    <location>
        <begin position="166"/>
        <end position="187"/>
    </location>
</feature>
<evidence type="ECO:0000256" key="1">
    <source>
        <dbReference type="SAM" id="MobiDB-lite"/>
    </source>
</evidence>
<dbReference type="EMBL" id="QXTE01000686">
    <property type="protein sequence ID" value="TFJ96397.1"/>
    <property type="molecule type" value="Genomic_DNA"/>
</dbReference>
<feature type="compositionally biased region" description="Polar residues" evidence="1">
    <location>
        <begin position="305"/>
        <end position="318"/>
    </location>
</feature>
<feature type="region of interest" description="Disordered" evidence="1">
    <location>
        <begin position="235"/>
        <end position="270"/>
    </location>
</feature>
<reference evidence="2 3" key="2">
    <citation type="submission" date="2019-04" db="EMBL/GenBank/DDBJ databases">
        <title>The genome sequence of big-headed turtle.</title>
        <authorList>
            <person name="Gong S."/>
        </authorList>
    </citation>
    <scope>NUCLEOTIDE SEQUENCE [LARGE SCALE GENOMIC DNA]</scope>
    <source>
        <strain evidence="2">DO16091913</strain>
        <tissue evidence="2">Muscle</tissue>
    </source>
</reference>
<evidence type="ECO:0000313" key="2">
    <source>
        <dbReference type="EMBL" id="TFJ96397.1"/>
    </source>
</evidence>
<feature type="region of interest" description="Disordered" evidence="1">
    <location>
        <begin position="122"/>
        <end position="206"/>
    </location>
</feature>